<dbReference type="EMBL" id="MYFO01000007">
    <property type="protein sequence ID" value="TFE89358.1"/>
    <property type="molecule type" value="Genomic_DNA"/>
</dbReference>
<dbReference type="RefSeq" id="WP_134751478.1">
    <property type="nucleotide sequence ID" value="NZ_MYFO02000005.1"/>
</dbReference>
<comment type="caution">
    <text evidence="1">The sequence shown here is derived from an EMBL/GenBank/DDBJ whole genome shotgun (WGS) entry which is preliminary data.</text>
</comment>
<sequence length="144" mass="16834">MDPITMLNPETLDRTATRRRVEWILEQVKVFKLRQQVRRLSDLTNASSHMNSRNQVREGEAVYRTADDRLSHICEKVDQALACLESIEQEIVIRKYLSRETCYDFLLCHELKLSERTYRRIKSRAMSKLAYLLGLEVAGCQQSG</sequence>
<evidence type="ECO:0000313" key="2">
    <source>
        <dbReference type="Proteomes" id="UP000298246"/>
    </source>
</evidence>
<dbReference type="Proteomes" id="UP000298246">
    <property type="component" value="Unassembled WGS sequence"/>
</dbReference>
<evidence type="ECO:0000313" key="1">
    <source>
        <dbReference type="EMBL" id="TFE89358.1"/>
    </source>
</evidence>
<name>A0A4Y8Q5I7_9BACL</name>
<dbReference type="AlphaFoldDB" id="A0A4Y8Q5I7"/>
<accession>A0A4Y8Q5I7</accession>
<gene>
    <name evidence="1" type="ORF">B5M42_07900</name>
</gene>
<organism evidence="1 2">
    <name type="scientific">Paenibacillus athensensis</name>
    <dbReference type="NCBI Taxonomy" id="1967502"/>
    <lineage>
        <taxon>Bacteria</taxon>
        <taxon>Bacillati</taxon>
        <taxon>Bacillota</taxon>
        <taxon>Bacilli</taxon>
        <taxon>Bacillales</taxon>
        <taxon>Paenibacillaceae</taxon>
        <taxon>Paenibacillus</taxon>
    </lineage>
</organism>
<proteinExistence type="predicted"/>
<dbReference type="InterPro" id="IPR006524">
    <property type="entry name" value="ArpU-like"/>
</dbReference>
<protein>
    <recommendedName>
        <fullName evidence="3">ArpU family transcriptional regulator</fullName>
    </recommendedName>
</protein>
<reference evidence="1 2" key="1">
    <citation type="submission" date="2017-03" db="EMBL/GenBank/DDBJ databases">
        <title>Isolation of Levoglucosan Utilizing Bacteria.</title>
        <authorList>
            <person name="Arya A.S."/>
        </authorList>
    </citation>
    <scope>NUCLEOTIDE SEQUENCE [LARGE SCALE GENOMIC DNA]</scope>
    <source>
        <strain evidence="1 2">MEC069</strain>
    </source>
</reference>
<dbReference type="NCBIfam" id="TIGR01637">
    <property type="entry name" value="phage_arpU"/>
    <property type="match status" value="1"/>
</dbReference>
<dbReference type="OrthoDB" id="1797434at2"/>
<evidence type="ECO:0008006" key="3">
    <source>
        <dbReference type="Google" id="ProtNLM"/>
    </source>
</evidence>
<keyword evidence="2" id="KW-1185">Reference proteome</keyword>